<evidence type="ECO:0000256" key="2">
    <source>
        <dbReference type="SAM" id="SignalP"/>
    </source>
</evidence>
<evidence type="ECO:0000256" key="1">
    <source>
        <dbReference type="SAM" id="MobiDB-lite"/>
    </source>
</evidence>
<name>A0A177A7Y6_9PEZI</name>
<dbReference type="Proteomes" id="UP000077154">
    <property type="component" value="Unassembled WGS sequence"/>
</dbReference>
<dbReference type="GeneID" id="36289486"/>
<sequence length="565" mass="56339">MRNSVVLSILLGLLAVAQADTLDSHVRLNFGKIQSVLPRNEDGNKNGKASKPKIDAQELAATSAIDTGEPCEHQTTVIVTETAAGAAAAVVTGLNSGSSQNKTVRDTKNNNKNQDQNDNDRTGNKNKGSQNGQEKDQGNVVQILTVDISGNNGNNDAHAQGNDKTVTVHSQGNDKTVTGTKTQVIGNGKANGNNNAHAQGNDKTVTVHAQGNDKTVTGTKTQVIGNGKANGNENQSQAVQLSFVTETVFGAGNAPTVTITPIAQIVTQHVTITEKGGAAEAVTVTMQAPPVTITQQAAAAAVVAPSTVTVTEPGVCTTTNGLAAASPVAIAQPSAAIVAAEAAPSPVSTGAGNGMGILDANGVCRSCHCLCNAQDFLSASVQIAAPVVGANAAASAMTTLQTVVTVAAQAPSTNAVAQADAGIPFQPGADTAVAAAQSDTALSQVAQGAALSKPDAATTTDVSSQSTVIAVVDTATQDAAATTAAQPSISESAADVFAENAQSPTATTDAGAESTTATGTNSAVTLAPPVPGALAVNNGGGPPRPIDINTYTLASAIALGHLRRR</sequence>
<reference evidence="3" key="1">
    <citation type="submission" date="2016-03" db="EMBL/GenBank/DDBJ databases">
        <title>Updated assembly of Pseudogymnoascus destructans, the fungus causing white-nose syndrome of bats.</title>
        <authorList>
            <person name="Palmer J.M."/>
            <person name="Drees K.P."/>
            <person name="Foster J.T."/>
            <person name="Lindner D.L."/>
        </authorList>
    </citation>
    <scope>NUCLEOTIDE SEQUENCE [LARGE SCALE GENOMIC DNA]</scope>
    <source>
        <strain evidence="3">20631-21</strain>
    </source>
</reference>
<dbReference type="OrthoDB" id="3440083at2759"/>
<feature type="region of interest" description="Disordered" evidence="1">
    <location>
        <begin position="501"/>
        <end position="523"/>
    </location>
</feature>
<dbReference type="AlphaFoldDB" id="A0A177A7Y6"/>
<keyword evidence="2" id="KW-0732">Signal</keyword>
<proteinExistence type="predicted"/>
<feature type="compositionally biased region" description="Low complexity" evidence="1">
    <location>
        <begin position="186"/>
        <end position="200"/>
    </location>
</feature>
<dbReference type="VEuPathDB" id="FungiDB:GMDG_07652"/>
<organism evidence="3">
    <name type="scientific">Pseudogymnoascus destructans</name>
    <dbReference type="NCBI Taxonomy" id="655981"/>
    <lineage>
        <taxon>Eukaryota</taxon>
        <taxon>Fungi</taxon>
        <taxon>Dikarya</taxon>
        <taxon>Ascomycota</taxon>
        <taxon>Pezizomycotina</taxon>
        <taxon>Leotiomycetes</taxon>
        <taxon>Thelebolales</taxon>
        <taxon>Thelebolaceae</taxon>
        <taxon>Pseudogymnoascus</taxon>
    </lineage>
</organism>
<dbReference type="eggNOG" id="ENOG502RJSX">
    <property type="taxonomic scope" value="Eukaryota"/>
</dbReference>
<feature type="signal peptide" evidence="2">
    <location>
        <begin position="1"/>
        <end position="19"/>
    </location>
</feature>
<evidence type="ECO:0000313" key="3">
    <source>
        <dbReference type="EMBL" id="OAF58275.1"/>
    </source>
</evidence>
<gene>
    <name evidence="3" type="ORF">VC83_06426</name>
</gene>
<dbReference type="RefSeq" id="XP_024323560.1">
    <property type="nucleotide sequence ID" value="XM_024470027.1"/>
</dbReference>
<feature type="compositionally biased region" description="Polar residues" evidence="1">
    <location>
        <begin position="148"/>
        <end position="185"/>
    </location>
</feature>
<dbReference type="EMBL" id="KV441397">
    <property type="protein sequence ID" value="OAF58275.1"/>
    <property type="molecule type" value="Genomic_DNA"/>
</dbReference>
<feature type="region of interest" description="Disordered" evidence="1">
    <location>
        <begin position="95"/>
        <end position="200"/>
    </location>
</feature>
<accession>A0A177A7Y6</accession>
<protein>
    <submittedName>
        <fullName evidence="3">Uncharacterized protein</fullName>
    </submittedName>
</protein>
<feature type="chain" id="PRO_5008056398" evidence="2">
    <location>
        <begin position="20"/>
        <end position="565"/>
    </location>
</feature>